<name>A0A6A6JDV2_WESOR</name>
<dbReference type="Proteomes" id="UP000800097">
    <property type="component" value="Unassembled WGS sequence"/>
</dbReference>
<evidence type="ECO:0000313" key="3">
    <source>
        <dbReference type="EMBL" id="KAF2274414.1"/>
    </source>
</evidence>
<sequence>MRNTLPRAITLGLLSTCILVGNGNLIRPRESSADTALQPSYPPDLAPRAGGGGRGNRNGHPDGDNSHQSPDGGGGAGEQTGDEGGFSNTNEGETEGGFTNTCDKKRSWPGTLFWRRSGCANNPPTGEPAGAPEQGTPEPGDWDNLEIPEKFQAPGREIIRALDNVRTQPPAPKDLPSPATIESRYNIIRQPGTKGGNVPILRMANNFADSSDWYSIDVYNKLDVVDRYYNMKVEEVNQNPNMRADNRESAVDLFDDLRRELIRTPMLTTYSSINKKSIVLNWSYNKKYDLYRNYENDPEGYWELERMGLEPQNSVKFTDQVMYGWKKASEEAGKDPKDVDLENVVRQAIDNKETEQVITAALQRSGKSLRDENDLAEFQKGEEGFEAIMGTVHGKRVAQMLLDYHEEIGPRTISKVTVIQPDTNFDMVISIERQVFANYGPV</sequence>
<feature type="signal peptide" evidence="2">
    <location>
        <begin position="1"/>
        <end position="23"/>
    </location>
</feature>
<gene>
    <name evidence="3" type="ORF">EI97DRAFT_478838</name>
</gene>
<dbReference type="GeneID" id="54555170"/>
<dbReference type="OrthoDB" id="5337308at2759"/>
<proteinExistence type="predicted"/>
<accession>A0A6A6JDV2</accession>
<dbReference type="RefSeq" id="XP_033651953.1">
    <property type="nucleotide sequence ID" value="XM_033801995.1"/>
</dbReference>
<feature type="chain" id="PRO_5025610307" evidence="2">
    <location>
        <begin position="24"/>
        <end position="442"/>
    </location>
</feature>
<reference evidence="3" key="1">
    <citation type="journal article" date="2020" name="Stud. Mycol.">
        <title>101 Dothideomycetes genomes: a test case for predicting lifestyles and emergence of pathogens.</title>
        <authorList>
            <person name="Haridas S."/>
            <person name="Albert R."/>
            <person name="Binder M."/>
            <person name="Bloem J."/>
            <person name="Labutti K."/>
            <person name="Salamov A."/>
            <person name="Andreopoulos B."/>
            <person name="Baker S."/>
            <person name="Barry K."/>
            <person name="Bills G."/>
            <person name="Bluhm B."/>
            <person name="Cannon C."/>
            <person name="Castanera R."/>
            <person name="Culley D."/>
            <person name="Daum C."/>
            <person name="Ezra D."/>
            <person name="Gonzalez J."/>
            <person name="Henrissat B."/>
            <person name="Kuo A."/>
            <person name="Liang C."/>
            <person name="Lipzen A."/>
            <person name="Lutzoni F."/>
            <person name="Magnuson J."/>
            <person name="Mondo S."/>
            <person name="Nolan M."/>
            <person name="Ohm R."/>
            <person name="Pangilinan J."/>
            <person name="Park H.-J."/>
            <person name="Ramirez L."/>
            <person name="Alfaro M."/>
            <person name="Sun H."/>
            <person name="Tritt A."/>
            <person name="Yoshinaga Y."/>
            <person name="Zwiers L.-H."/>
            <person name="Turgeon B."/>
            <person name="Goodwin S."/>
            <person name="Spatafora J."/>
            <person name="Crous P."/>
            <person name="Grigoriev I."/>
        </authorList>
    </citation>
    <scope>NUCLEOTIDE SEQUENCE</scope>
    <source>
        <strain evidence="3">CBS 379.55</strain>
    </source>
</reference>
<feature type="region of interest" description="Disordered" evidence="1">
    <location>
        <begin position="30"/>
        <end position="143"/>
    </location>
</feature>
<feature type="compositionally biased region" description="Polar residues" evidence="1">
    <location>
        <begin position="86"/>
        <end position="101"/>
    </location>
</feature>
<feature type="compositionally biased region" description="Gly residues" evidence="1">
    <location>
        <begin position="71"/>
        <end position="84"/>
    </location>
</feature>
<protein>
    <submittedName>
        <fullName evidence="3">Uncharacterized protein</fullName>
    </submittedName>
</protein>
<organism evidence="3 4">
    <name type="scientific">Westerdykella ornata</name>
    <dbReference type="NCBI Taxonomy" id="318751"/>
    <lineage>
        <taxon>Eukaryota</taxon>
        <taxon>Fungi</taxon>
        <taxon>Dikarya</taxon>
        <taxon>Ascomycota</taxon>
        <taxon>Pezizomycotina</taxon>
        <taxon>Dothideomycetes</taxon>
        <taxon>Pleosporomycetidae</taxon>
        <taxon>Pleosporales</taxon>
        <taxon>Sporormiaceae</taxon>
        <taxon>Westerdykella</taxon>
    </lineage>
</organism>
<dbReference type="AlphaFoldDB" id="A0A6A6JDV2"/>
<evidence type="ECO:0000256" key="1">
    <source>
        <dbReference type="SAM" id="MobiDB-lite"/>
    </source>
</evidence>
<keyword evidence="2" id="KW-0732">Signal</keyword>
<evidence type="ECO:0000256" key="2">
    <source>
        <dbReference type="SAM" id="SignalP"/>
    </source>
</evidence>
<evidence type="ECO:0000313" key="4">
    <source>
        <dbReference type="Proteomes" id="UP000800097"/>
    </source>
</evidence>
<dbReference type="EMBL" id="ML986503">
    <property type="protein sequence ID" value="KAF2274414.1"/>
    <property type="molecule type" value="Genomic_DNA"/>
</dbReference>
<keyword evidence="4" id="KW-1185">Reference proteome</keyword>